<reference evidence="1 2" key="1">
    <citation type="submission" date="2020-03" db="EMBL/GenBank/DDBJ databases">
        <title>Metagenomic, metatranscriptomic, and metabolomic analyses revealed the key microbes and metabolic features during the fermentation of ganjang, Korean traditional soy sauce.</title>
        <authorList>
            <person name="Chun B.H."/>
            <person name="Jeon C.O."/>
        </authorList>
    </citation>
    <scope>NUCLEOTIDE SEQUENCE [LARGE SCALE GENOMIC DNA]</scope>
    <source>
        <strain evidence="1 2">KG14</strain>
    </source>
</reference>
<evidence type="ECO:0000313" key="1">
    <source>
        <dbReference type="EMBL" id="NWN92878.1"/>
    </source>
</evidence>
<accession>A0A851I4A4</accession>
<sequence length="485" mass="53896">MEPRLLRYSDPNLSPEARWLLLVWSKISGLDESLTCRRLELYRHLGMTHQHGRPALKELIEKGIVIESPIRARRGRPISNIQISSGFQARLRKLAASPNRHLPEIESLCRPGVYATVSQENDGRKSGNCMKVTKKLTPANCWLLMVLLAHAEAPGIITGLSQRQLASATGMTKERVRAQLAKLRTLGIIVRSEPGIKREHGAINLCSYYELDLTHPVLMGESSVVANTCIITSENPGETDSLSGFYEATVAAAKFAKNEPKIKGAIEDNFPFSQGETTAPSSTNHLEEKDQALDAMRDYKKNTLLLLRHLNLSMASAGHFLHLHELKLEKKIKAHLQSYALNLLTNHWKSLAEGHGKPDSPISSVMAAIQRDCSSLISRKIDGGGSRATNDFFRLLYSISFSLATQMQGCLTATNEKIRHDLSAAIFTITQSKYNEIDSLMIRLHCRNANRESPPPNHIYRPLCANLSLPPALEGLPPEITRELN</sequence>
<protein>
    <submittedName>
        <fullName evidence="1">MarR family transcriptional regulator</fullName>
    </submittedName>
</protein>
<dbReference type="Proteomes" id="UP000536442">
    <property type="component" value="Unassembled WGS sequence"/>
</dbReference>
<gene>
    <name evidence="1" type="ORF">HLV39_15400</name>
</gene>
<proteinExistence type="predicted"/>
<comment type="caution">
    <text evidence="1">The sequence shown here is derived from an EMBL/GenBank/DDBJ whole genome shotgun (WGS) entry which is preliminary data.</text>
</comment>
<dbReference type="EMBL" id="JABEVQ010000009">
    <property type="protein sequence ID" value="NWN92878.1"/>
    <property type="molecule type" value="Genomic_DNA"/>
</dbReference>
<dbReference type="AlphaFoldDB" id="A0A851I4A4"/>
<name>A0A851I4A4_9GAMM</name>
<organism evidence="1 2">
    <name type="scientific">Marinobacter adhaerens</name>
    <dbReference type="NCBI Taxonomy" id="1033846"/>
    <lineage>
        <taxon>Bacteria</taxon>
        <taxon>Pseudomonadati</taxon>
        <taxon>Pseudomonadota</taxon>
        <taxon>Gammaproteobacteria</taxon>
        <taxon>Pseudomonadales</taxon>
        <taxon>Marinobacteraceae</taxon>
        <taxon>Marinobacter</taxon>
    </lineage>
</organism>
<evidence type="ECO:0000313" key="2">
    <source>
        <dbReference type="Proteomes" id="UP000536442"/>
    </source>
</evidence>
<keyword evidence="2" id="KW-1185">Reference proteome</keyword>